<evidence type="ECO:0000313" key="9">
    <source>
        <dbReference type="Proteomes" id="UP000199679"/>
    </source>
</evidence>
<dbReference type="CDD" id="cd08977">
    <property type="entry name" value="SusD"/>
    <property type="match status" value="1"/>
</dbReference>
<evidence type="ECO:0000256" key="3">
    <source>
        <dbReference type="ARBA" id="ARBA00022729"/>
    </source>
</evidence>
<protein>
    <submittedName>
        <fullName evidence="8">Starch-binding associating with outer membrane</fullName>
    </submittedName>
</protein>
<dbReference type="InterPro" id="IPR012944">
    <property type="entry name" value="SusD_RagB_dom"/>
</dbReference>
<sequence>MKKYILLLIPVIILQFSCNKNLDPKVTSSLTSVNAFTTESDAIAAVNAVYARLKGPSVGDNFDYWTVRHFALTDLPTDVGHCSYGGDPGQLSLATWNSANGLLAEDWRQIYKLISNANSAIYNITPMTSISDVQKAQFLAEAKFLRAVAYMDLTDAWGPVILATEKDLANPNYLSQPPVTSVADIETLLISDLTSAAAVLPVNYVNNPIYSTNDVGRATKGAAMTLLMRLYLRQHQWQKAADMAQAVISSGTYSLYPSYQGLFLEANKWCSENIFSVLSDANVNGTELMNHFGPLVHPVITNRWQYYAASWPFYHSFADNDDRKKEFFPKYKGTDKLIHEEAPTLGATPPAGVLYMPDVATSKYADSTGSINNYYDGHSVDILRYADVLMSRAEALNELNGPTSEAIGLINQVRQRSHATPLVLGNYTQTSLRLAILQERGWEFFYEGKRRADLLRMGQYDVIVNAYLKAIGQTNTISLPKDQYFSYPLNQVQIDPNLSNAGREQ</sequence>
<evidence type="ECO:0000259" key="7">
    <source>
        <dbReference type="Pfam" id="PF14322"/>
    </source>
</evidence>
<comment type="subcellular location">
    <subcellularLocation>
        <location evidence="1">Cell outer membrane</location>
    </subcellularLocation>
</comment>
<accession>A0A1H1ZDN5</accession>
<dbReference type="Pfam" id="PF14322">
    <property type="entry name" value="SusD-like_3"/>
    <property type="match status" value="1"/>
</dbReference>
<dbReference type="Proteomes" id="UP000199679">
    <property type="component" value="Chromosome I"/>
</dbReference>
<evidence type="ECO:0000256" key="1">
    <source>
        <dbReference type="ARBA" id="ARBA00004442"/>
    </source>
</evidence>
<dbReference type="SUPFAM" id="SSF48452">
    <property type="entry name" value="TPR-like"/>
    <property type="match status" value="1"/>
</dbReference>
<evidence type="ECO:0000256" key="5">
    <source>
        <dbReference type="ARBA" id="ARBA00023237"/>
    </source>
</evidence>
<evidence type="ECO:0000256" key="4">
    <source>
        <dbReference type="ARBA" id="ARBA00023136"/>
    </source>
</evidence>
<dbReference type="GO" id="GO:0009279">
    <property type="term" value="C:cell outer membrane"/>
    <property type="evidence" value="ECO:0007669"/>
    <property type="project" value="UniProtKB-SubCell"/>
</dbReference>
<dbReference type="OrthoDB" id="636214at2"/>
<proteinExistence type="inferred from homology"/>
<evidence type="ECO:0000313" key="8">
    <source>
        <dbReference type="EMBL" id="SDT31818.1"/>
    </source>
</evidence>
<dbReference type="Gene3D" id="1.25.40.390">
    <property type="match status" value="1"/>
</dbReference>
<keyword evidence="9" id="KW-1185">Reference proteome</keyword>
<feature type="domain" description="SusD-like N-terminal" evidence="7">
    <location>
        <begin position="95"/>
        <end position="232"/>
    </location>
</feature>
<gene>
    <name evidence="8" type="ORF">SAMN05216490_3071</name>
</gene>
<name>A0A1H1ZDN5_MUCMA</name>
<dbReference type="STRING" id="652787.SAMN05216490_3071"/>
<dbReference type="InterPro" id="IPR033985">
    <property type="entry name" value="SusD-like_N"/>
</dbReference>
<comment type="similarity">
    <text evidence="2">Belongs to the SusD family.</text>
</comment>
<feature type="domain" description="RagB/SusD" evidence="6">
    <location>
        <begin position="362"/>
        <end position="468"/>
    </location>
</feature>
<keyword evidence="3" id="KW-0732">Signal</keyword>
<dbReference type="AlphaFoldDB" id="A0A1H1ZDN5"/>
<dbReference type="EMBL" id="LT629740">
    <property type="protein sequence ID" value="SDT31818.1"/>
    <property type="molecule type" value="Genomic_DNA"/>
</dbReference>
<keyword evidence="4" id="KW-0472">Membrane</keyword>
<evidence type="ECO:0000256" key="2">
    <source>
        <dbReference type="ARBA" id="ARBA00006275"/>
    </source>
</evidence>
<organism evidence="8 9">
    <name type="scientific">Mucilaginibacter mallensis</name>
    <dbReference type="NCBI Taxonomy" id="652787"/>
    <lineage>
        <taxon>Bacteria</taxon>
        <taxon>Pseudomonadati</taxon>
        <taxon>Bacteroidota</taxon>
        <taxon>Sphingobacteriia</taxon>
        <taxon>Sphingobacteriales</taxon>
        <taxon>Sphingobacteriaceae</taxon>
        <taxon>Mucilaginibacter</taxon>
    </lineage>
</organism>
<dbReference type="InterPro" id="IPR011990">
    <property type="entry name" value="TPR-like_helical_dom_sf"/>
</dbReference>
<dbReference type="Pfam" id="PF07980">
    <property type="entry name" value="SusD_RagB"/>
    <property type="match status" value="1"/>
</dbReference>
<keyword evidence="5" id="KW-0998">Cell outer membrane</keyword>
<evidence type="ECO:0000259" key="6">
    <source>
        <dbReference type="Pfam" id="PF07980"/>
    </source>
</evidence>
<dbReference type="RefSeq" id="WP_091374595.1">
    <property type="nucleotide sequence ID" value="NZ_LT629740.1"/>
</dbReference>
<reference evidence="8 9" key="1">
    <citation type="submission" date="2016-10" db="EMBL/GenBank/DDBJ databases">
        <authorList>
            <person name="de Groot N.N."/>
        </authorList>
    </citation>
    <scope>NUCLEOTIDE SEQUENCE [LARGE SCALE GENOMIC DNA]</scope>
    <source>
        <strain evidence="8 9">MP1X4</strain>
    </source>
</reference>